<evidence type="ECO:0000256" key="7">
    <source>
        <dbReference type="RuleBase" id="RU000577"/>
    </source>
</evidence>
<dbReference type="RefSeq" id="WP_174411144.1">
    <property type="nucleotide sequence ID" value="NZ_BLVP01000043.1"/>
</dbReference>
<evidence type="ECO:0000256" key="3">
    <source>
        <dbReference type="ARBA" id="ARBA00022741"/>
    </source>
</evidence>
<dbReference type="InterPro" id="IPR038454">
    <property type="entry name" value="DnaA_N_sf"/>
</dbReference>
<dbReference type="GO" id="GO:0006270">
    <property type="term" value="P:DNA replication initiation"/>
    <property type="evidence" value="ECO:0007669"/>
    <property type="project" value="InterPro"/>
</dbReference>
<dbReference type="SMART" id="SM00382">
    <property type="entry name" value="AAA"/>
    <property type="match status" value="1"/>
</dbReference>
<dbReference type="Gene3D" id="3.30.300.180">
    <property type="match status" value="1"/>
</dbReference>
<evidence type="ECO:0000313" key="11">
    <source>
        <dbReference type="EMBL" id="GFM38531.1"/>
    </source>
</evidence>
<dbReference type="PRINTS" id="PR00051">
    <property type="entry name" value="DNAA"/>
</dbReference>
<dbReference type="GO" id="GO:0005886">
    <property type="term" value="C:plasma membrane"/>
    <property type="evidence" value="ECO:0007669"/>
    <property type="project" value="TreeGrafter"/>
</dbReference>
<dbReference type="Pfam" id="PF08299">
    <property type="entry name" value="Bac_DnaA_C"/>
    <property type="match status" value="1"/>
</dbReference>
<dbReference type="InterPro" id="IPR010921">
    <property type="entry name" value="Trp_repressor/repl_initiator"/>
</dbReference>
<sequence>MLKKALRDHLSASFPEQALRQWFDPLSIVMSSVEKRLSIFFPHPFFAHWFQQNAQNMFEHSLRDYLGEGYRLDYSTQCAQRSQNNRFGSLPLQRLKNLDLPYGKDFIFDTFLHNRKNEFPVLSAREVSKPGCLIRYNPFVLCGASGTGKTHLLRAMGNEIARHTDPEYIFLGTVEDLAAIYGADYQADTHAARRHLARHAYFLLDDIQRFKDFPALQEEMIFLFNMLHDAGRQMVFTSSGPISGFEFMDQKLRSRLEWGLIAQIKPQDLDIRVRFVMQRLKQDRLRLSKEQVFMLCQRFPDFRHLQGVLTKLAAFRDLMSKDVTDKDFEHILAHTDHRQGSSITPETVITIIAEHFSLTAKDITGSKRHQKVVQARQLAMFICRQLLGSSYPSLGRLFGGKDHSTAMYAVKKVKELQESNKDTKLLVTELKKKCLTRDG</sequence>
<gene>
    <name evidence="11" type="primary">dnaA-1</name>
    <name evidence="11" type="ORF">DSM19430T_32150</name>
</gene>
<comment type="function">
    <text evidence="7">Plays an essential role in the initiation and regulation of chromosomal replication. ATP-DnaA binds to the origin of replication (oriC) to initiate formation of the DNA replication initiation complex once per cell cycle. Binds the DnaA box (a 9 base pair repeat at the origin) and separates the double-stranded (ds)DNA. Forms a right-handed helical filament on oriC DNA; dsDNA binds to the exterior of the filament while single-stranded (ss)DNA is stabiized in the filament's interior. The ATP-DnaA-oriC complex binds and stabilizes one strand of the AT-rich DNA unwinding element (DUE), permitting loading of DNA polymerase. After initiation quickly degrades to an ADP-DnaA complex that is not apt for DNA replication. Binds acidic phospholipids.</text>
</comment>
<dbReference type="Gene3D" id="3.40.50.300">
    <property type="entry name" value="P-loop containing nucleotide triphosphate hydrolases"/>
    <property type="match status" value="1"/>
</dbReference>
<dbReference type="CDD" id="cd00009">
    <property type="entry name" value="AAA"/>
    <property type="match status" value="1"/>
</dbReference>
<dbReference type="InterPro" id="IPR027417">
    <property type="entry name" value="P-loop_NTPase"/>
</dbReference>
<dbReference type="Gene3D" id="1.10.1750.10">
    <property type="match status" value="1"/>
</dbReference>
<organism evidence="11 12">
    <name type="scientific">Desulfovibrio psychrotolerans</name>
    <dbReference type="NCBI Taxonomy" id="415242"/>
    <lineage>
        <taxon>Bacteria</taxon>
        <taxon>Pseudomonadati</taxon>
        <taxon>Thermodesulfobacteriota</taxon>
        <taxon>Desulfovibrionia</taxon>
        <taxon>Desulfovibrionales</taxon>
        <taxon>Desulfovibrionaceae</taxon>
        <taxon>Desulfovibrio</taxon>
    </lineage>
</organism>
<name>A0A7J0BZG4_9BACT</name>
<evidence type="ECO:0000256" key="6">
    <source>
        <dbReference type="ARBA" id="ARBA00023125"/>
    </source>
</evidence>
<accession>A0A7J0BZG4</accession>
<comment type="caution">
    <text evidence="11">The sequence shown here is derived from an EMBL/GenBank/DDBJ whole genome shotgun (WGS) entry which is preliminary data.</text>
</comment>
<dbReference type="PANTHER" id="PTHR30050:SF2">
    <property type="entry name" value="CHROMOSOMAL REPLICATION INITIATOR PROTEIN DNAA"/>
    <property type="match status" value="1"/>
</dbReference>
<reference evidence="11 12" key="1">
    <citation type="submission" date="2020-05" db="EMBL/GenBank/DDBJ databases">
        <title>Draft genome sequence of Desulfovibrio psychrotolerans JS1T.</title>
        <authorList>
            <person name="Ueno A."/>
            <person name="Tamazawa S."/>
            <person name="Tamamura S."/>
            <person name="Murakami T."/>
            <person name="Kiyama T."/>
            <person name="Inomata H."/>
            <person name="Amano Y."/>
            <person name="Miyakawa K."/>
            <person name="Tamaki H."/>
            <person name="Naganuma T."/>
            <person name="Kaneko K."/>
        </authorList>
    </citation>
    <scope>NUCLEOTIDE SEQUENCE [LARGE SCALE GENOMIC DNA]</scope>
    <source>
        <strain evidence="11 12">JS1</strain>
    </source>
</reference>
<evidence type="ECO:0000259" key="9">
    <source>
        <dbReference type="SMART" id="SM00382"/>
    </source>
</evidence>
<evidence type="ECO:0000256" key="1">
    <source>
        <dbReference type="ARBA" id="ARBA00022490"/>
    </source>
</evidence>
<proteinExistence type="inferred from homology"/>
<keyword evidence="6 7" id="KW-0238">DNA-binding</keyword>
<evidence type="ECO:0000313" key="12">
    <source>
        <dbReference type="Proteomes" id="UP000503820"/>
    </source>
</evidence>
<dbReference type="Proteomes" id="UP000503820">
    <property type="component" value="Unassembled WGS sequence"/>
</dbReference>
<dbReference type="GO" id="GO:0005524">
    <property type="term" value="F:ATP binding"/>
    <property type="evidence" value="ECO:0007669"/>
    <property type="project" value="UniProtKB-KW"/>
</dbReference>
<dbReference type="InterPro" id="IPR020591">
    <property type="entry name" value="Chromosome_initiator_DnaA-like"/>
</dbReference>
<keyword evidence="4 7" id="KW-0067">ATP-binding</keyword>
<dbReference type="AlphaFoldDB" id="A0A7J0BZG4"/>
<protein>
    <recommendedName>
        <fullName evidence="7">Chromosomal replication initiator protein DnaA</fullName>
    </recommendedName>
</protein>
<comment type="similarity">
    <text evidence="8">Belongs to the DnaA family.</text>
</comment>
<dbReference type="InterPro" id="IPR013159">
    <property type="entry name" value="DnaA_C"/>
</dbReference>
<dbReference type="Pfam" id="PF00308">
    <property type="entry name" value="Bac_DnaA"/>
    <property type="match status" value="1"/>
</dbReference>
<dbReference type="EMBL" id="BLVP01000043">
    <property type="protein sequence ID" value="GFM38531.1"/>
    <property type="molecule type" value="Genomic_DNA"/>
</dbReference>
<dbReference type="GO" id="GO:0008289">
    <property type="term" value="F:lipid binding"/>
    <property type="evidence" value="ECO:0007669"/>
    <property type="project" value="UniProtKB-KW"/>
</dbReference>
<feature type="domain" description="AAA+ ATPase" evidence="9">
    <location>
        <begin position="135"/>
        <end position="262"/>
    </location>
</feature>
<evidence type="ECO:0000256" key="2">
    <source>
        <dbReference type="ARBA" id="ARBA00022705"/>
    </source>
</evidence>
<evidence type="ECO:0000256" key="4">
    <source>
        <dbReference type="ARBA" id="ARBA00022840"/>
    </source>
</evidence>
<dbReference type="PANTHER" id="PTHR30050">
    <property type="entry name" value="CHROMOSOMAL REPLICATION INITIATOR PROTEIN DNAA"/>
    <property type="match status" value="1"/>
</dbReference>
<keyword evidence="3 7" id="KW-0547">Nucleotide-binding</keyword>
<keyword evidence="12" id="KW-1185">Reference proteome</keyword>
<dbReference type="SUPFAM" id="SSF48295">
    <property type="entry name" value="TrpR-like"/>
    <property type="match status" value="1"/>
</dbReference>
<dbReference type="InterPro" id="IPR013317">
    <property type="entry name" value="DnaA_dom"/>
</dbReference>
<keyword evidence="1" id="KW-0963">Cytoplasm</keyword>
<evidence type="ECO:0000256" key="5">
    <source>
        <dbReference type="ARBA" id="ARBA00023121"/>
    </source>
</evidence>
<dbReference type="SMART" id="SM00760">
    <property type="entry name" value="Bac_DnaA_C"/>
    <property type="match status" value="1"/>
</dbReference>
<dbReference type="InterPro" id="IPR003593">
    <property type="entry name" value="AAA+_ATPase"/>
</dbReference>
<dbReference type="GO" id="GO:0003688">
    <property type="term" value="F:DNA replication origin binding"/>
    <property type="evidence" value="ECO:0007669"/>
    <property type="project" value="TreeGrafter"/>
</dbReference>
<keyword evidence="2 7" id="KW-0235">DNA replication</keyword>
<feature type="domain" description="Chromosomal replication initiator DnaA C-terminal" evidence="10">
    <location>
        <begin position="344"/>
        <end position="413"/>
    </location>
</feature>
<dbReference type="GO" id="GO:0006275">
    <property type="term" value="P:regulation of DNA replication"/>
    <property type="evidence" value="ECO:0007669"/>
    <property type="project" value="InterPro"/>
</dbReference>
<keyword evidence="5" id="KW-0446">Lipid-binding</keyword>
<dbReference type="CDD" id="cd06571">
    <property type="entry name" value="Bac_DnaA_C"/>
    <property type="match status" value="1"/>
</dbReference>
<evidence type="ECO:0000256" key="8">
    <source>
        <dbReference type="RuleBase" id="RU004227"/>
    </source>
</evidence>
<evidence type="ECO:0000259" key="10">
    <source>
        <dbReference type="SMART" id="SM00760"/>
    </source>
</evidence>
<dbReference type="SUPFAM" id="SSF52540">
    <property type="entry name" value="P-loop containing nucleoside triphosphate hydrolases"/>
    <property type="match status" value="1"/>
</dbReference>